<accession>A0ABD3WJH5</accession>
<proteinExistence type="predicted"/>
<evidence type="ECO:0000256" key="4">
    <source>
        <dbReference type="ARBA" id="ARBA00022833"/>
    </source>
</evidence>
<evidence type="ECO:0000256" key="3">
    <source>
        <dbReference type="ARBA" id="ARBA00022771"/>
    </source>
</evidence>
<dbReference type="PANTHER" id="PTHR46481">
    <property type="entry name" value="ZINC FINGER BED DOMAIN-CONTAINING PROTEIN 4"/>
    <property type="match status" value="1"/>
</dbReference>
<protein>
    <submittedName>
        <fullName evidence="7">Uncharacterized protein</fullName>
    </submittedName>
</protein>
<gene>
    <name evidence="7" type="ORF">ACJMK2_036574</name>
</gene>
<dbReference type="SUPFAM" id="SSF53098">
    <property type="entry name" value="Ribonuclease H-like"/>
    <property type="match status" value="1"/>
</dbReference>
<evidence type="ECO:0000256" key="2">
    <source>
        <dbReference type="ARBA" id="ARBA00022723"/>
    </source>
</evidence>
<name>A0ABD3WJH5_SINWO</name>
<dbReference type="GO" id="GO:0005634">
    <property type="term" value="C:nucleus"/>
    <property type="evidence" value="ECO:0007669"/>
    <property type="project" value="UniProtKB-SubCell"/>
</dbReference>
<dbReference type="EMBL" id="JBJQND010000006">
    <property type="protein sequence ID" value="KAL3873461.1"/>
    <property type="molecule type" value="Genomic_DNA"/>
</dbReference>
<evidence type="ECO:0000256" key="5">
    <source>
        <dbReference type="ARBA" id="ARBA00023242"/>
    </source>
</evidence>
<organism evidence="7 8">
    <name type="scientific">Sinanodonta woodiana</name>
    <name type="common">Chinese pond mussel</name>
    <name type="synonym">Anodonta woodiana</name>
    <dbReference type="NCBI Taxonomy" id="1069815"/>
    <lineage>
        <taxon>Eukaryota</taxon>
        <taxon>Metazoa</taxon>
        <taxon>Spiralia</taxon>
        <taxon>Lophotrochozoa</taxon>
        <taxon>Mollusca</taxon>
        <taxon>Bivalvia</taxon>
        <taxon>Autobranchia</taxon>
        <taxon>Heteroconchia</taxon>
        <taxon>Palaeoheterodonta</taxon>
        <taxon>Unionida</taxon>
        <taxon>Unionoidea</taxon>
        <taxon>Unionidae</taxon>
        <taxon>Unioninae</taxon>
        <taxon>Sinanodonta</taxon>
    </lineage>
</organism>
<reference evidence="7 8" key="1">
    <citation type="submission" date="2024-11" db="EMBL/GenBank/DDBJ databases">
        <title>Chromosome-level genome assembly of the freshwater bivalve Anodonta woodiana.</title>
        <authorList>
            <person name="Chen X."/>
        </authorList>
    </citation>
    <scope>NUCLEOTIDE SEQUENCE [LARGE SCALE GENOMIC DNA]</scope>
    <source>
        <strain evidence="7">MN2024</strain>
        <tissue evidence="7">Gills</tissue>
    </source>
</reference>
<keyword evidence="6" id="KW-1133">Transmembrane helix</keyword>
<keyword evidence="3" id="KW-0863">Zinc-finger</keyword>
<dbReference type="Proteomes" id="UP001634394">
    <property type="component" value="Unassembled WGS sequence"/>
</dbReference>
<keyword evidence="6" id="KW-0812">Transmembrane</keyword>
<evidence type="ECO:0000256" key="1">
    <source>
        <dbReference type="ARBA" id="ARBA00004123"/>
    </source>
</evidence>
<dbReference type="AlphaFoldDB" id="A0ABD3WJH5"/>
<comment type="caution">
    <text evidence="7">The sequence shown here is derived from an EMBL/GenBank/DDBJ whole genome shotgun (WGS) entry which is preliminary data.</text>
</comment>
<dbReference type="GO" id="GO:0008270">
    <property type="term" value="F:zinc ion binding"/>
    <property type="evidence" value="ECO:0007669"/>
    <property type="project" value="UniProtKB-KW"/>
</dbReference>
<evidence type="ECO:0000313" key="8">
    <source>
        <dbReference type="Proteomes" id="UP001634394"/>
    </source>
</evidence>
<keyword evidence="2" id="KW-0479">Metal-binding</keyword>
<keyword evidence="8" id="KW-1185">Reference proteome</keyword>
<feature type="transmembrane region" description="Helical" evidence="6">
    <location>
        <begin position="25"/>
        <end position="44"/>
    </location>
</feature>
<dbReference type="PANTHER" id="PTHR46481:SF10">
    <property type="entry name" value="ZINC FINGER BED DOMAIN-CONTAINING PROTEIN 39"/>
    <property type="match status" value="1"/>
</dbReference>
<keyword evidence="5" id="KW-0539">Nucleus</keyword>
<evidence type="ECO:0000313" key="7">
    <source>
        <dbReference type="EMBL" id="KAL3873461.1"/>
    </source>
</evidence>
<keyword evidence="4" id="KW-0862">Zinc</keyword>
<evidence type="ECO:0000256" key="6">
    <source>
        <dbReference type="SAM" id="Phobius"/>
    </source>
</evidence>
<sequence length="213" mass="24075">MVLKEDHDRNYLASKFGNNMMKYEIAVNILAGVVAGVTDIGCMFHTMQLKARKIVTHFKHGEQACRHLVEHQQMVKSPEHSLLQDVDTRWNSRYLMMERLIEQRKAIKLNSVQCRGIDSLSIAVHCNAAPFLAETLLDLRFKDTYLNVLEAAAAKQMVPVFLRSVKESAIKKKVPSVATICNVGPRLESSDTSESDAQEDDVFGLRKTDKLLM</sequence>
<keyword evidence="6" id="KW-0472">Membrane</keyword>
<dbReference type="InterPro" id="IPR052035">
    <property type="entry name" value="ZnF_BED_domain_contain"/>
</dbReference>
<comment type="subcellular location">
    <subcellularLocation>
        <location evidence="1">Nucleus</location>
    </subcellularLocation>
</comment>
<dbReference type="InterPro" id="IPR012337">
    <property type="entry name" value="RNaseH-like_sf"/>
</dbReference>